<dbReference type="InterPro" id="IPR036034">
    <property type="entry name" value="PDZ_sf"/>
</dbReference>
<dbReference type="RefSeq" id="XP_005823741.1">
    <property type="nucleotide sequence ID" value="XM_005823684.1"/>
</dbReference>
<gene>
    <name evidence="1" type="ORF">GUITHDRAFT_145503</name>
</gene>
<dbReference type="PaxDb" id="55529-EKX36761"/>
<dbReference type="KEGG" id="gtt:GUITHDRAFT_145503"/>
<name>L1IKJ1_GUITC</name>
<dbReference type="Proteomes" id="UP000011087">
    <property type="component" value="Unassembled WGS sequence"/>
</dbReference>
<reference evidence="3" key="2">
    <citation type="submission" date="2012-11" db="EMBL/GenBank/DDBJ databases">
        <authorList>
            <person name="Kuo A."/>
            <person name="Curtis B.A."/>
            <person name="Tanifuji G."/>
            <person name="Burki F."/>
            <person name="Gruber A."/>
            <person name="Irimia M."/>
            <person name="Maruyama S."/>
            <person name="Arias M.C."/>
            <person name="Ball S.G."/>
            <person name="Gile G.H."/>
            <person name="Hirakawa Y."/>
            <person name="Hopkins J.F."/>
            <person name="Rensing S.A."/>
            <person name="Schmutz J."/>
            <person name="Symeonidi A."/>
            <person name="Elias M."/>
            <person name="Eveleigh R.J."/>
            <person name="Herman E.K."/>
            <person name="Klute M.J."/>
            <person name="Nakayama T."/>
            <person name="Obornik M."/>
            <person name="Reyes-Prieto A."/>
            <person name="Armbrust E.V."/>
            <person name="Aves S.J."/>
            <person name="Beiko R.G."/>
            <person name="Coutinho P."/>
            <person name="Dacks J.B."/>
            <person name="Durnford D.G."/>
            <person name="Fast N.M."/>
            <person name="Green B.R."/>
            <person name="Grisdale C."/>
            <person name="Hempe F."/>
            <person name="Henrissat B."/>
            <person name="Hoppner M.P."/>
            <person name="Ishida K.-I."/>
            <person name="Kim E."/>
            <person name="Koreny L."/>
            <person name="Kroth P.G."/>
            <person name="Liu Y."/>
            <person name="Malik S.-B."/>
            <person name="Maier U.G."/>
            <person name="McRose D."/>
            <person name="Mock T."/>
            <person name="Neilson J.A."/>
            <person name="Onodera N.T."/>
            <person name="Poole A.M."/>
            <person name="Pritham E.J."/>
            <person name="Richards T.A."/>
            <person name="Rocap G."/>
            <person name="Roy S.W."/>
            <person name="Sarai C."/>
            <person name="Schaack S."/>
            <person name="Shirato S."/>
            <person name="Slamovits C.H."/>
            <person name="Spencer D.F."/>
            <person name="Suzuki S."/>
            <person name="Worden A.Z."/>
            <person name="Zauner S."/>
            <person name="Barry K."/>
            <person name="Bell C."/>
            <person name="Bharti A.K."/>
            <person name="Crow J.A."/>
            <person name="Grimwood J."/>
            <person name="Kramer R."/>
            <person name="Lindquist E."/>
            <person name="Lucas S."/>
            <person name="Salamov A."/>
            <person name="McFadden G.I."/>
            <person name="Lane C.E."/>
            <person name="Keeling P.J."/>
            <person name="Gray M.W."/>
            <person name="Grigoriev I.V."/>
            <person name="Archibald J.M."/>
        </authorList>
    </citation>
    <scope>NUCLEOTIDE SEQUENCE</scope>
    <source>
        <strain evidence="3">CCMP2712</strain>
    </source>
</reference>
<accession>L1IKJ1</accession>
<organism evidence="1">
    <name type="scientific">Guillardia theta (strain CCMP2712)</name>
    <name type="common">Cryptophyte</name>
    <dbReference type="NCBI Taxonomy" id="905079"/>
    <lineage>
        <taxon>Eukaryota</taxon>
        <taxon>Cryptophyceae</taxon>
        <taxon>Pyrenomonadales</taxon>
        <taxon>Geminigeraceae</taxon>
        <taxon>Guillardia</taxon>
    </lineage>
</organism>
<evidence type="ECO:0000313" key="1">
    <source>
        <dbReference type="EMBL" id="EKX36761.1"/>
    </source>
</evidence>
<dbReference type="SUPFAM" id="SSF50156">
    <property type="entry name" value="PDZ domain-like"/>
    <property type="match status" value="1"/>
</dbReference>
<dbReference type="HOGENOM" id="CLU_1436941_0_0_1"/>
<dbReference type="GeneID" id="17293505"/>
<dbReference type="Gene3D" id="2.30.42.10">
    <property type="match status" value="1"/>
</dbReference>
<reference evidence="1 3" key="1">
    <citation type="journal article" date="2012" name="Nature">
        <title>Algal genomes reveal evolutionary mosaicism and the fate of nucleomorphs.</title>
        <authorList>
            <consortium name="DOE Joint Genome Institute"/>
            <person name="Curtis B.A."/>
            <person name="Tanifuji G."/>
            <person name="Burki F."/>
            <person name="Gruber A."/>
            <person name="Irimia M."/>
            <person name="Maruyama S."/>
            <person name="Arias M.C."/>
            <person name="Ball S.G."/>
            <person name="Gile G.H."/>
            <person name="Hirakawa Y."/>
            <person name="Hopkins J.F."/>
            <person name="Kuo A."/>
            <person name="Rensing S.A."/>
            <person name="Schmutz J."/>
            <person name="Symeonidi A."/>
            <person name="Elias M."/>
            <person name="Eveleigh R.J."/>
            <person name="Herman E.K."/>
            <person name="Klute M.J."/>
            <person name="Nakayama T."/>
            <person name="Obornik M."/>
            <person name="Reyes-Prieto A."/>
            <person name="Armbrust E.V."/>
            <person name="Aves S.J."/>
            <person name="Beiko R.G."/>
            <person name="Coutinho P."/>
            <person name="Dacks J.B."/>
            <person name="Durnford D.G."/>
            <person name="Fast N.M."/>
            <person name="Green B.R."/>
            <person name="Grisdale C.J."/>
            <person name="Hempel F."/>
            <person name="Henrissat B."/>
            <person name="Hoppner M.P."/>
            <person name="Ishida K."/>
            <person name="Kim E."/>
            <person name="Koreny L."/>
            <person name="Kroth P.G."/>
            <person name="Liu Y."/>
            <person name="Malik S.B."/>
            <person name="Maier U.G."/>
            <person name="McRose D."/>
            <person name="Mock T."/>
            <person name="Neilson J.A."/>
            <person name="Onodera N.T."/>
            <person name="Poole A.M."/>
            <person name="Pritham E.J."/>
            <person name="Richards T.A."/>
            <person name="Rocap G."/>
            <person name="Roy S.W."/>
            <person name="Sarai C."/>
            <person name="Schaack S."/>
            <person name="Shirato S."/>
            <person name="Slamovits C.H."/>
            <person name="Spencer D.F."/>
            <person name="Suzuki S."/>
            <person name="Worden A.Z."/>
            <person name="Zauner S."/>
            <person name="Barry K."/>
            <person name="Bell C."/>
            <person name="Bharti A.K."/>
            <person name="Crow J.A."/>
            <person name="Grimwood J."/>
            <person name="Kramer R."/>
            <person name="Lindquist E."/>
            <person name="Lucas S."/>
            <person name="Salamov A."/>
            <person name="McFadden G.I."/>
            <person name="Lane C.E."/>
            <person name="Keeling P.J."/>
            <person name="Gray M.W."/>
            <person name="Grigoriev I.V."/>
            <person name="Archibald J.M."/>
        </authorList>
    </citation>
    <scope>NUCLEOTIDE SEQUENCE</scope>
    <source>
        <strain evidence="1 3">CCMP2712</strain>
    </source>
</reference>
<keyword evidence="3" id="KW-1185">Reference proteome</keyword>
<reference evidence="2" key="3">
    <citation type="submission" date="2016-03" db="UniProtKB">
        <authorList>
            <consortium name="EnsemblProtists"/>
        </authorList>
    </citation>
    <scope>IDENTIFICATION</scope>
</reference>
<dbReference type="EnsemblProtists" id="EKX36761">
    <property type="protein sequence ID" value="EKX36761"/>
    <property type="gene ID" value="GUITHDRAFT_145503"/>
</dbReference>
<sequence length="189" mass="20530">MGNVLESGLEKRKESLRVCGNFCCEQETPPLNARLVRSPGAIVRVVESLPYMNVIIKVCGQPSSPNHTSPSQDASAGIGAMISMDPKSDRPTFTAIFCPNEHDLVSPCPKVGDVLLEIDGVSVRYSNVYNIASKMLGPAGTSVEILVSRGEENVPILMRRRLLNVKEIQNKVGGLSRQSIRPLDMTIIV</sequence>
<evidence type="ECO:0000313" key="3">
    <source>
        <dbReference type="Proteomes" id="UP000011087"/>
    </source>
</evidence>
<dbReference type="EMBL" id="JH993068">
    <property type="protein sequence ID" value="EKX36761.1"/>
    <property type="molecule type" value="Genomic_DNA"/>
</dbReference>
<evidence type="ECO:0008006" key="4">
    <source>
        <dbReference type="Google" id="ProtNLM"/>
    </source>
</evidence>
<proteinExistence type="predicted"/>
<dbReference type="AlphaFoldDB" id="L1IKJ1"/>
<protein>
    <recommendedName>
        <fullName evidence="4">PDZ domain-containing protein</fullName>
    </recommendedName>
</protein>
<evidence type="ECO:0000313" key="2">
    <source>
        <dbReference type="EnsemblProtists" id="EKX36761"/>
    </source>
</evidence>